<evidence type="ECO:0000259" key="1">
    <source>
        <dbReference type="Pfam" id="PF16092"/>
    </source>
</evidence>
<organism evidence="3 4">
    <name type="scientific">Priapulus caudatus</name>
    <name type="common">Priapulid worm</name>
    <dbReference type="NCBI Taxonomy" id="37621"/>
    <lineage>
        <taxon>Eukaryota</taxon>
        <taxon>Metazoa</taxon>
        <taxon>Ecdysozoa</taxon>
        <taxon>Scalidophora</taxon>
        <taxon>Priapulida</taxon>
        <taxon>Priapulimorpha</taxon>
        <taxon>Priapulimorphida</taxon>
        <taxon>Priapulidae</taxon>
        <taxon>Priapulus</taxon>
    </lineage>
</organism>
<dbReference type="RefSeq" id="XP_014664664.1">
    <property type="nucleotide sequence ID" value="XM_014809178.1"/>
</dbReference>
<keyword evidence="3" id="KW-1185">Reference proteome</keyword>
<evidence type="ECO:0000313" key="4">
    <source>
        <dbReference type="RefSeq" id="XP_014664664.1"/>
    </source>
</evidence>
<dbReference type="GeneID" id="106806983"/>
<name>A0ABM1DXJ3_PRICU</name>
<dbReference type="Pfam" id="PF23150">
    <property type="entry name" value="CFAP61_dimer"/>
    <property type="match status" value="1"/>
</dbReference>
<dbReference type="Proteomes" id="UP000695022">
    <property type="component" value="Unplaced"/>
</dbReference>
<accession>A0ABM1DXJ3</accession>
<dbReference type="SUPFAM" id="SSF51905">
    <property type="entry name" value="FAD/NAD(P)-binding domain"/>
    <property type="match status" value="1"/>
</dbReference>
<dbReference type="PANTHER" id="PTHR21178">
    <property type="entry name" value="CILIA- AND FLAGELLA-ASSOCIATED PROTEIN 61"/>
    <property type="match status" value="1"/>
</dbReference>
<reference evidence="4" key="1">
    <citation type="submission" date="2025-08" db="UniProtKB">
        <authorList>
            <consortium name="RefSeq"/>
        </authorList>
    </citation>
    <scope>IDENTIFICATION</scope>
</reference>
<dbReference type="PANTHER" id="PTHR21178:SF8">
    <property type="entry name" value="CILIA- AND FLAGELLA-ASSOCIATED PROTEIN 61"/>
    <property type="match status" value="1"/>
</dbReference>
<protein>
    <submittedName>
        <fullName evidence="4">Cilia- and flagella-associated protein 61-like isoform X1</fullName>
    </submittedName>
</protein>
<dbReference type="InterPro" id="IPR056299">
    <property type="entry name" value="CFAP61_dimer"/>
</dbReference>
<feature type="domain" description="Cilia- and flagella-associated protein 61 N-terminal" evidence="1">
    <location>
        <begin position="3"/>
        <end position="189"/>
    </location>
</feature>
<sequence length="1125" mass="127766">MWHQVEWETWLKCEYDCKSTSPLNSLFLHFFVARDEISRECAMETIETVFGAVPELQFIYITARTSNVLGLPLSSLFEMVQKHEAAETSVALYCCCRHKHNPVLYVRPARVEDNDDLVPLFRQQSDILEKTYGSYFLAEMIDSKDNDHKSLVAEVNGIAIGFMSLCSKVDLGTLNECFELDHFNGLYKPDPDDSVFTPDLTSLASDSQPPDQQIQVDVEKLVSEDLSDISVTGQLSHSERMCDAACIQSPSGQRLRPQSAQSEYPGESNAFCIQLFCISEKYETRSVDFLARAFEMMPDRQFCIVSVPFLVPHFPLLQSFTRATPRRRSTFPHELYVFHAAGLLDSFTVSALRCDCDVGAVATLVAPLEDSRVIVDDARQCMDFRRDADGTELQAFVAKCLDQVVGVAVLRAEEDIEYIRSHYNIEDFVYFSHHAREEHAKLCHFVLNPIFQHLSKHFMKEVLRLAHKTCLYYRISSQQDGACDTSRERHTLVTVLDHLVPVRARRQIVYPREVIGENLPSERVLQQNDQYALCHMNRKLTYEPKVVINARIVIVGVADTTIAFLETLAFSPHLRFNNITVISPHGLPKTRIQKDSEPQFLHNSECYTVEQLQQLALHTWVNAVRGKVTAIDRDDKYVVVDGASVMHYDYLVLCTGQQYALAVPSGADVSRLATTADVSMTSIRKLASKRQVWPDNVYVINDDLDARIATECLKKDFVDTDGKAVVYGSTLDAFATVHALLTLGIEGNRITLVEPPYNYQPSCFNNSGVEEAVRKQLKQLGVVLYSGYLLAQWNEGSVTVTSLYSVSFTSTTKPIEIDCTAFFCFQQKSVDYDAFKAINNSCLVYDGKLVIDATFHTNDVCIRAAGPLTKFARRYHIEPWTHTNFNSKEVGIHLAMAMLELVDPTLMMQTKPSVEEHNLIPIYRSPCIQTAILPGGTHYLHVTKPGPTMALHVQMAQPDYGTVLSTGSLETEDYFRLHINKFQTVETITCYSKLPIDVSNLICLYGLHENYLNNMLSRFNEGSINDFYSYFRQAWSMAVFHDRFPDFREEVREVLMNRLANGNPSLEEHVRGLIEEDMHLSKGQLADLAHEFKTRGYQKDIEMKLLSFVNYNQYHLPMYAHPGML</sequence>
<evidence type="ECO:0000313" key="3">
    <source>
        <dbReference type="Proteomes" id="UP000695022"/>
    </source>
</evidence>
<dbReference type="Pfam" id="PF16092">
    <property type="entry name" value="CFAP61_N"/>
    <property type="match status" value="1"/>
</dbReference>
<dbReference type="InterPro" id="IPR038884">
    <property type="entry name" value="CFAP61"/>
</dbReference>
<evidence type="ECO:0000259" key="2">
    <source>
        <dbReference type="Pfam" id="PF23150"/>
    </source>
</evidence>
<gene>
    <name evidence="4" type="primary">LOC106806983</name>
</gene>
<feature type="domain" description="CFAP61 dimerisation" evidence="2">
    <location>
        <begin position="921"/>
        <end position="1039"/>
    </location>
</feature>
<dbReference type="InterPro" id="IPR036188">
    <property type="entry name" value="FAD/NAD-bd_sf"/>
</dbReference>
<dbReference type="Gene3D" id="3.50.50.60">
    <property type="entry name" value="FAD/NAD(P)-binding domain"/>
    <property type="match status" value="1"/>
</dbReference>
<proteinExistence type="predicted"/>
<dbReference type="InterPro" id="IPR032151">
    <property type="entry name" value="CFAP61_N"/>
</dbReference>